<dbReference type="Proteomes" id="UP000193144">
    <property type="component" value="Unassembled WGS sequence"/>
</dbReference>
<dbReference type="EMBL" id="MCFA01000093">
    <property type="protein sequence ID" value="ORY08932.1"/>
    <property type="molecule type" value="Genomic_DNA"/>
</dbReference>
<evidence type="ECO:0000313" key="2">
    <source>
        <dbReference type="EMBL" id="ORY08932.1"/>
    </source>
</evidence>
<organism evidence="2 3">
    <name type="scientific">Clohesyomyces aquaticus</name>
    <dbReference type="NCBI Taxonomy" id="1231657"/>
    <lineage>
        <taxon>Eukaryota</taxon>
        <taxon>Fungi</taxon>
        <taxon>Dikarya</taxon>
        <taxon>Ascomycota</taxon>
        <taxon>Pezizomycotina</taxon>
        <taxon>Dothideomycetes</taxon>
        <taxon>Pleosporomycetidae</taxon>
        <taxon>Pleosporales</taxon>
        <taxon>Lindgomycetaceae</taxon>
        <taxon>Clohesyomyces</taxon>
    </lineage>
</organism>
<sequence>MATDPHGQELWYTHGGLVQNMDDQPIQPSNWLSYTPAVLSGTNGQAPLANVSHNMPLDGWPLTEPGTLHCVNPSDRCVNPSELSLLSADKSSSKADWTSEQYLIEKAGDTNISHDSGFDEPPRPQHSGHSIVPSSYHSLQPPPRISVNALYAPHMSPGTSAEGDDVTACHML</sequence>
<name>A0A1Y1ZF79_9PLEO</name>
<accession>A0A1Y1ZF79</accession>
<proteinExistence type="predicted"/>
<evidence type="ECO:0000313" key="3">
    <source>
        <dbReference type="Proteomes" id="UP000193144"/>
    </source>
</evidence>
<keyword evidence="3" id="KW-1185">Reference proteome</keyword>
<reference evidence="2 3" key="1">
    <citation type="submission" date="2016-07" db="EMBL/GenBank/DDBJ databases">
        <title>Pervasive Adenine N6-methylation of Active Genes in Fungi.</title>
        <authorList>
            <consortium name="DOE Joint Genome Institute"/>
            <person name="Mondo S.J."/>
            <person name="Dannebaum R.O."/>
            <person name="Kuo R.C."/>
            <person name="Labutti K."/>
            <person name="Haridas S."/>
            <person name="Kuo A."/>
            <person name="Salamov A."/>
            <person name="Ahrendt S.R."/>
            <person name="Lipzen A."/>
            <person name="Sullivan W."/>
            <person name="Andreopoulos W.B."/>
            <person name="Clum A."/>
            <person name="Lindquist E."/>
            <person name="Daum C."/>
            <person name="Ramamoorthy G.K."/>
            <person name="Gryganskyi A."/>
            <person name="Culley D."/>
            <person name="Magnuson J.K."/>
            <person name="James T.Y."/>
            <person name="O'Malley M.A."/>
            <person name="Stajich J.E."/>
            <person name="Spatafora J.W."/>
            <person name="Visel A."/>
            <person name="Grigoriev I.V."/>
        </authorList>
    </citation>
    <scope>NUCLEOTIDE SEQUENCE [LARGE SCALE GENOMIC DNA]</scope>
    <source>
        <strain evidence="2 3">CBS 115471</strain>
    </source>
</reference>
<dbReference type="AlphaFoldDB" id="A0A1Y1ZF79"/>
<comment type="caution">
    <text evidence="2">The sequence shown here is derived from an EMBL/GenBank/DDBJ whole genome shotgun (WGS) entry which is preliminary data.</text>
</comment>
<protein>
    <submittedName>
        <fullName evidence="2">Uncharacterized protein</fullName>
    </submittedName>
</protein>
<gene>
    <name evidence="2" type="ORF">BCR34DRAFT_386313</name>
</gene>
<evidence type="ECO:0000256" key="1">
    <source>
        <dbReference type="SAM" id="MobiDB-lite"/>
    </source>
</evidence>
<feature type="region of interest" description="Disordered" evidence="1">
    <location>
        <begin position="110"/>
        <end position="138"/>
    </location>
</feature>